<accession>A0A1Y5RV37</accession>
<dbReference type="RefSeq" id="WP_085867653.1">
    <property type="nucleotide sequence ID" value="NZ_FWFQ01000005.1"/>
</dbReference>
<dbReference type="GO" id="GO:0004674">
    <property type="term" value="F:protein serine/threonine kinase activity"/>
    <property type="evidence" value="ECO:0007669"/>
    <property type="project" value="UniProtKB-EC"/>
</dbReference>
<gene>
    <name evidence="2" type="primary">pkn1</name>
    <name evidence="2" type="ORF">PSA7680_01101</name>
</gene>
<evidence type="ECO:0000313" key="2">
    <source>
        <dbReference type="EMBL" id="SLN25201.1"/>
    </source>
</evidence>
<dbReference type="InterPro" id="IPR005532">
    <property type="entry name" value="SUMF_dom"/>
</dbReference>
<reference evidence="2 3" key="1">
    <citation type="submission" date="2017-03" db="EMBL/GenBank/DDBJ databases">
        <authorList>
            <person name="Afonso C.L."/>
            <person name="Miller P.J."/>
            <person name="Scott M.A."/>
            <person name="Spackman E."/>
            <person name="Goraichik I."/>
            <person name="Dimitrov K.M."/>
            <person name="Suarez D.L."/>
            <person name="Swayne D.E."/>
        </authorList>
    </citation>
    <scope>NUCLEOTIDE SEQUENCE [LARGE SCALE GENOMIC DNA]</scope>
    <source>
        <strain evidence="2 3">CECT 7680</strain>
    </source>
</reference>
<feature type="domain" description="Sulfatase-modifying factor enzyme-like" evidence="1">
    <location>
        <begin position="39"/>
        <end position="316"/>
    </location>
</feature>
<dbReference type="PANTHER" id="PTHR23150">
    <property type="entry name" value="SULFATASE MODIFYING FACTOR 1, 2"/>
    <property type="match status" value="1"/>
</dbReference>
<dbReference type="PANTHER" id="PTHR23150:SF19">
    <property type="entry name" value="FORMYLGLYCINE-GENERATING ENZYME"/>
    <property type="match status" value="1"/>
</dbReference>
<sequence>MKSDGQKQAACCSPTAGRRAAVGGVAAPAGAGGPAHLAREAVAIPGGSGFIGTDRPELAIDGEAPLRRSRIKPFRIGATAVTNAEFAAFVEATGHVTEAERFGWSFVFWAQVPEGYPDTRGVAGAEWWRRVDGANWREINGPGTQAEAWKPDHPVVHVSWNDARAYAAWAGGRLPTEAEWEHAARGGGGDQRFPWGDAEPNDRDHFPCNIWQGRFPQENTGADGYLTTAPARSYAPNGYGLYNMVGNTWEWTAEAFTIRSLRKEVKARLAAMKGYRLMKGGSFLCHASYCYRYRIAARTGNAPDSTTTHQGFRVVWPA</sequence>
<dbReference type="Gene3D" id="3.90.1580.10">
    <property type="entry name" value="paralog of FGE (formylglycine-generating enzyme)"/>
    <property type="match status" value="1"/>
</dbReference>
<keyword evidence="3" id="KW-1185">Reference proteome</keyword>
<dbReference type="AlphaFoldDB" id="A0A1Y5RV37"/>
<dbReference type="Proteomes" id="UP000193409">
    <property type="component" value="Unassembled WGS sequence"/>
</dbReference>
<dbReference type="OrthoDB" id="9768004at2"/>
<evidence type="ECO:0000313" key="3">
    <source>
        <dbReference type="Proteomes" id="UP000193409"/>
    </source>
</evidence>
<organism evidence="2 3">
    <name type="scientific">Pseudoruegeria aquimaris</name>
    <dbReference type="NCBI Taxonomy" id="393663"/>
    <lineage>
        <taxon>Bacteria</taxon>
        <taxon>Pseudomonadati</taxon>
        <taxon>Pseudomonadota</taxon>
        <taxon>Alphaproteobacteria</taxon>
        <taxon>Rhodobacterales</taxon>
        <taxon>Roseobacteraceae</taxon>
        <taxon>Pseudoruegeria</taxon>
    </lineage>
</organism>
<dbReference type="SUPFAM" id="SSF56436">
    <property type="entry name" value="C-type lectin-like"/>
    <property type="match status" value="1"/>
</dbReference>
<dbReference type="InterPro" id="IPR016187">
    <property type="entry name" value="CTDL_fold"/>
</dbReference>
<dbReference type="Pfam" id="PF03781">
    <property type="entry name" value="FGE-sulfatase"/>
    <property type="match status" value="1"/>
</dbReference>
<dbReference type="EMBL" id="FWFQ01000005">
    <property type="protein sequence ID" value="SLN25201.1"/>
    <property type="molecule type" value="Genomic_DNA"/>
</dbReference>
<dbReference type="EC" id="2.7.11.1" evidence="2"/>
<evidence type="ECO:0000259" key="1">
    <source>
        <dbReference type="Pfam" id="PF03781"/>
    </source>
</evidence>
<keyword evidence="2" id="KW-0418">Kinase</keyword>
<keyword evidence="2" id="KW-0808">Transferase</keyword>
<dbReference type="GO" id="GO:0120147">
    <property type="term" value="F:formylglycine-generating oxidase activity"/>
    <property type="evidence" value="ECO:0007669"/>
    <property type="project" value="TreeGrafter"/>
</dbReference>
<proteinExistence type="predicted"/>
<dbReference type="InterPro" id="IPR042095">
    <property type="entry name" value="SUMF_sf"/>
</dbReference>
<dbReference type="InterPro" id="IPR051043">
    <property type="entry name" value="Sulfatase_Mod_Factor_Kinase"/>
</dbReference>
<protein>
    <submittedName>
        <fullName evidence="2">Serine/threonine-protein kinase pkn1</fullName>
        <ecNumber evidence="2">2.7.11.1</ecNumber>
    </submittedName>
</protein>
<name>A0A1Y5RV37_9RHOB</name>